<sequence length="160" mass="17252">MRGGDSTNILVYITASKGNIWHDHIGSRRHPKVMVIGIELLVMLDDEQVTSSALVSPPLPQNHSVSLPSSIDPPPVISNKPSTSICSSPPSTSPLCLIPLSSKKTGDMAVVDDFSKRALELQQMQMRVEVAKLVSEKAKTGAFLVMAAFFKRLDGKLNAS</sequence>
<evidence type="ECO:0000313" key="1">
    <source>
        <dbReference type="EMBL" id="MPC12322.1"/>
    </source>
</evidence>
<reference evidence="1 2" key="1">
    <citation type="submission" date="2019-05" db="EMBL/GenBank/DDBJ databases">
        <title>Another draft genome of Portunus trituberculatus and its Hox gene families provides insights of decapod evolution.</title>
        <authorList>
            <person name="Jeong J.-H."/>
            <person name="Song I."/>
            <person name="Kim S."/>
            <person name="Choi T."/>
            <person name="Kim D."/>
            <person name="Ryu S."/>
            <person name="Kim W."/>
        </authorList>
    </citation>
    <scope>NUCLEOTIDE SEQUENCE [LARGE SCALE GENOMIC DNA]</scope>
    <source>
        <tissue evidence="1">Muscle</tissue>
    </source>
</reference>
<comment type="caution">
    <text evidence="1">The sequence shown here is derived from an EMBL/GenBank/DDBJ whole genome shotgun (WGS) entry which is preliminary data.</text>
</comment>
<protein>
    <submittedName>
        <fullName evidence="1">Uncharacterized protein</fullName>
    </submittedName>
</protein>
<keyword evidence="2" id="KW-1185">Reference proteome</keyword>
<evidence type="ECO:0000313" key="2">
    <source>
        <dbReference type="Proteomes" id="UP000324222"/>
    </source>
</evidence>
<dbReference type="AlphaFoldDB" id="A0A5B7CRH8"/>
<dbReference type="Proteomes" id="UP000324222">
    <property type="component" value="Unassembled WGS sequence"/>
</dbReference>
<gene>
    <name evidence="1" type="ORF">E2C01_005007</name>
</gene>
<accession>A0A5B7CRH8</accession>
<organism evidence="1 2">
    <name type="scientific">Portunus trituberculatus</name>
    <name type="common">Swimming crab</name>
    <name type="synonym">Neptunus trituberculatus</name>
    <dbReference type="NCBI Taxonomy" id="210409"/>
    <lineage>
        <taxon>Eukaryota</taxon>
        <taxon>Metazoa</taxon>
        <taxon>Ecdysozoa</taxon>
        <taxon>Arthropoda</taxon>
        <taxon>Crustacea</taxon>
        <taxon>Multicrustacea</taxon>
        <taxon>Malacostraca</taxon>
        <taxon>Eumalacostraca</taxon>
        <taxon>Eucarida</taxon>
        <taxon>Decapoda</taxon>
        <taxon>Pleocyemata</taxon>
        <taxon>Brachyura</taxon>
        <taxon>Eubrachyura</taxon>
        <taxon>Portunoidea</taxon>
        <taxon>Portunidae</taxon>
        <taxon>Portuninae</taxon>
        <taxon>Portunus</taxon>
    </lineage>
</organism>
<dbReference type="EMBL" id="VSRR010000210">
    <property type="protein sequence ID" value="MPC12322.1"/>
    <property type="molecule type" value="Genomic_DNA"/>
</dbReference>
<name>A0A5B7CRH8_PORTR</name>
<proteinExistence type="predicted"/>